<feature type="region of interest" description="Disordered" evidence="1">
    <location>
        <begin position="482"/>
        <end position="515"/>
    </location>
</feature>
<feature type="compositionally biased region" description="Gly residues" evidence="1">
    <location>
        <begin position="122"/>
        <end position="133"/>
    </location>
</feature>
<dbReference type="PANTHER" id="PTHR33499:SF11">
    <property type="entry name" value="NO APICAL MERISTEM-ASSOCIATED C-TERMINAL DOMAIN-CONTAINING PROTEIN"/>
    <property type="match status" value="1"/>
</dbReference>
<dbReference type="AlphaFoldDB" id="A0A803P4B0"/>
<dbReference type="OMA" id="RCRTHDE"/>
<evidence type="ECO:0000256" key="1">
    <source>
        <dbReference type="SAM" id="MobiDB-lite"/>
    </source>
</evidence>
<reference evidence="3" key="1">
    <citation type="submission" date="2018-11" db="EMBL/GenBank/DDBJ databases">
        <authorList>
            <person name="Grassa J C."/>
        </authorList>
    </citation>
    <scope>NUCLEOTIDE SEQUENCE [LARGE SCALE GENOMIC DNA]</scope>
</reference>
<feature type="region of interest" description="Disordered" evidence="1">
    <location>
        <begin position="291"/>
        <end position="312"/>
    </location>
</feature>
<name>A0A803P4B0_CANSA</name>
<dbReference type="Gramene" id="evm.model.03.1186">
    <property type="protein sequence ID" value="cds.evm.model.03.1186"/>
    <property type="gene ID" value="evm.TU.03.1186"/>
</dbReference>
<dbReference type="EnsemblPlants" id="evm.model.03.1186">
    <property type="protein sequence ID" value="cds.evm.model.03.1186"/>
    <property type="gene ID" value="evm.TU.03.1186"/>
</dbReference>
<dbReference type="Proteomes" id="UP000596661">
    <property type="component" value="Chromosome 3"/>
</dbReference>
<dbReference type="OrthoDB" id="1751541at2759"/>
<evidence type="ECO:0000313" key="3">
    <source>
        <dbReference type="EnsemblPlants" id="cds.evm.model.03.1186"/>
    </source>
</evidence>
<gene>
    <name evidence="3" type="primary">LOC115709754</name>
</gene>
<feature type="domain" description="Transposase-associated" evidence="2">
    <location>
        <begin position="5"/>
        <end position="78"/>
    </location>
</feature>
<dbReference type="Pfam" id="PF13963">
    <property type="entry name" value="Transpos_assoc"/>
    <property type="match status" value="1"/>
</dbReference>
<feature type="region of interest" description="Disordered" evidence="1">
    <location>
        <begin position="362"/>
        <end position="387"/>
    </location>
</feature>
<dbReference type="PANTHER" id="PTHR33499">
    <property type="entry name" value="OS12G0282400 PROTEIN-RELATED"/>
    <property type="match status" value="1"/>
</dbReference>
<protein>
    <recommendedName>
        <fullName evidence="2">Transposase-associated domain-containing protein</fullName>
    </recommendedName>
</protein>
<proteinExistence type="predicted"/>
<dbReference type="InterPro" id="IPR004252">
    <property type="entry name" value="Probable_transposase_24"/>
</dbReference>
<keyword evidence="4" id="KW-1185">Reference proteome</keyword>
<sequence length="515" mass="58241">MPIDKSWMNGKNRLSREYRTGVKEFVEHAKPHVNHEGQMRCPCMKCLNQKFQIPRAVEMHLFQNGIQSSYTVWSFHGESFHNPLVDYSGDEDDNNEDDEMAGMLIDLARHGGHNQGSCGDNRGSGGDNCGSGGDQSTTRKRKTRAESRSVVVEKMLRKQKTDKLIVKFDPHTGKSLEKSGKTFNNMIAQLVRSTFSPRFTRWEDVPKTDIETVYSRLDLKFVYPHDDKIVMDEIERLQMKAFREWRYEMKCFWKKLGGEENAEAPKSTPYKRIAPEDWNILCDFFSSEDQKKISSQNSQNRKRRPFEGGHGSKTIVSHMYDGADPLTGKLPSVIDTFQQLHCKPKKGWRNEYAAEKFDAMTQIRDSQPPTAAATGESAGSTEYGEEVAQPKDLEIMTEVLGPRSRYHKGYGSMPRLKAIGGNRAVNVRSIIQEREKDTAITVLKEQVAIQGEQLASQQAMLASQQAMFAQLASQMQQLVPGFQFQPPTLPTSANSGQSPSRTHTQSSRQDPSSTI</sequence>
<dbReference type="Pfam" id="PF03004">
    <property type="entry name" value="Transposase_24"/>
    <property type="match status" value="1"/>
</dbReference>
<evidence type="ECO:0000313" key="4">
    <source>
        <dbReference type="Proteomes" id="UP000596661"/>
    </source>
</evidence>
<reference evidence="3" key="2">
    <citation type="submission" date="2021-03" db="UniProtKB">
        <authorList>
            <consortium name="EnsemblPlants"/>
        </authorList>
    </citation>
    <scope>IDENTIFICATION</scope>
</reference>
<dbReference type="EMBL" id="UZAU01000288">
    <property type="status" value="NOT_ANNOTATED_CDS"/>
    <property type="molecule type" value="Genomic_DNA"/>
</dbReference>
<accession>A0A803P4B0</accession>
<feature type="compositionally biased region" description="Low complexity" evidence="1">
    <location>
        <begin position="368"/>
        <end position="382"/>
    </location>
</feature>
<evidence type="ECO:0000259" key="2">
    <source>
        <dbReference type="Pfam" id="PF13963"/>
    </source>
</evidence>
<organism evidence="3 4">
    <name type="scientific">Cannabis sativa</name>
    <name type="common">Hemp</name>
    <name type="synonym">Marijuana</name>
    <dbReference type="NCBI Taxonomy" id="3483"/>
    <lineage>
        <taxon>Eukaryota</taxon>
        <taxon>Viridiplantae</taxon>
        <taxon>Streptophyta</taxon>
        <taxon>Embryophyta</taxon>
        <taxon>Tracheophyta</taxon>
        <taxon>Spermatophyta</taxon>
        <taxon>Magnoliopsida</taxon>
        <taxon>eudicotyledons</taxon>
        <taxon>Gunneridae</taxon>
        <taxon>Pentapetalae</taxon>
        <taxon>rosids</taxon>
        <taxon>fabids</taxon>
        <taxon>Rosales</taxon>
        <taxon>Cannabaceae</taxon>
        <taxon>Cannabis</taxon>
    </lineage>
</organism>
<dbReference type="InterPro" id="IPR029480">
    <property type="entry name" value="Transpos_assoc"/>
</dbReference>
<feature type="compositionally biased region" description="Polar residues" evidence="1">
    <location>
        <begin position="490"/>
        <end position="515"/>
    </location>
</feature>
<feature type="region of interest" description="Disordered" evidence="1">
    <location>
        <begin position="114"/>
        <end position="148"/>
    </location>
</feature>